<dbReference type="InterPro" id="IPR058163">
    <property type="entry name" value="LysR-type_TF_proteobact-type"/>
</dbReference>
<dbReference type="InterPro" id="IPR000847">
    <property type="entry name" value="LysR_HTH_N"/>
</dbReference>
<feature type="domain" description="HTH lysR-type" evidence="5">
    <location>
        <begin position="5"/>
        <end position="62"/>
    </location>
</feature>
<dbReference type="SUPFAM" id="SSF46785">
    <property type="entry name" value="Winged helix' DNA-binding domain"/>
    <property type="match status" value="1"/>
</dbReference>
<dbReference type="AlphaFoldDB" id="A0A4R6HUM3"/>
<dbReference type="EMBL" id="SNWH01000004">
    <property type="protein sequence ID" value="TDO12682.1"/>
    <property type="molecule type" value="Genomic_DNA"/>
</dbReference>
<keyword evidence="2" id="KW-0805">Transcription regulation</keyword>
<gene>
    <name evidence="6" type="ORF">DFO68_104195</name>
</gene>
<dbReference type="InterPro" id="IPR036390">
    <property type="entry name" value="WH_DNA-bd_sf"/>
</dbReference>
<dbReference type="InterPro" id="IPR005119">
    <property type="entry name" value="LysR_subst-bd"/>
</dbReference>
<evidence type="ECO:0000313" key="6">
    <source>
        <dbReference type="EMBL" id="TDO12682.1"/>
    </source>
</evidence>
<dbReference type="Pfam" id="PF03466">
    <property type="entry name" value="LysR_substrate"/>
    <property type="match status" value="1"/>
</dbReference>
<dbReference type="PANTHER" id="PTHR30537:SF26">
    <property type="entry name" value="GLYCINE CLEAVAGE SYSTEM TRANSCRIPTIONAL ACTIVATOR"/>
    <property type="match status" value="1"/>
</dbReference>
<dbReference type="Gene3D" id="3.40.190.10">
    <property type="entry name" value="Periplasmic binding protein-like II"/>
    <property type="match status" value="2"/>
</dbReference>
<dbReference type="RefSeq" id="WP_166637524.1">
    <property type="nucleotide sequence ID" value="NZ_SNWH01000004.1"/>
</dbReference>
<dbReference type="PROSITE" id="PS50931">
    <property type="entry name" value="HTH_LYSR"/>
    <property type="match status" value="1"/>
</dbReference>
<keyword evidence="7" id="KW-1185">Reference proteome</keyword>
<evidence type="ECO:0000256" key="1">
    <source>
        <dbReference type="ARBA" id="ARBA00009437"/>
    </source>
</evidence>
<name>A0A4R6HUM3_9GAMM</name>
<dbReference type="GO" id="GO:0003700">
    <property type="term" value="F:DNA-binding transcription factor activity"/>
    <property type="evidence" value="ECO:0007669"/>
    <property type="project" value="InterPro"/>
</dbReference>
<dbReference type="GO" id="GO:0043565">
    <property type="term" value="F:sequence-specific DNA binding"/>
    <property type="evidence" value="ECO:0007669"/>
    <property type="project" value="TreeGrafter"/>
</dbReference>
<dbReference type="Proteomes" id="UP000295150">
    <property type="component" value="Unassembled WGS sequence"/>
</dbReference>
<dbReference type="SUPFAM" id="SSF53850">
    <property type="entry name" value="Periplasmic binding protein-like II"/>
    <property type="match status" value="1"/>
</dbReference>
<protein>
    <submittedName>
        <fullName evidence="6">LysR family transcriptional regulator</fullName>
    </submittedName>
</protein>
<dbReference type="PRINTS" id="PR00039">
    <property type="entry name" value="HTHLYSR"/>
</dbReference>
<dbReference type="PANTHER" id="PTHR30537">
    <property type="entry name" value="HTH-TYPE TRANSCRIPTIONAL REGULATOR"/>
    <property type="match status" value="1"/>
</dbReference>
<organism evidence="6 7">
    <name type="scientific">Halomonas ventosae</name>
    <dbReference type="NCBI Taxonomy" id="229007"/>
    <lineage>
        <taxon>Bacteria</taxon>
        <taxon>Pseudomonadati</taxon>
        <taxon>Pseudomonadota</taxon>
        <taxon>Gammaproteobacteria</taxon>
        <taxon>Oceanospirillales</taxon>
        <taxon>Halomonadaceae</taxon>
        <taxon>Halomonas</taxon>
    </lineage>
</organism>
<evidence type="ECO:0000256" key="4">
    <source>
        <dbReference type="ARBA" id="ARBA00023163"/>
    </source>
</evidence>
<dbReference type="Gene3D" id="1.10.10.10">
    <property type="entry name" value="Winged helix-like DNA-binding domain superfamily/Winged helix DNA-binding domain"/>
    <property type="match status" value="1"/>
</dbReference>
<evidence type="ECO:0000259" key="5">
    <source>
        <dbReference type="PROSITE" id="PS50931"/>
    </source>
</evidence>
<proteinExistence type="inferred from homology"/>
<evidence type="ECO:0000313" key="7">
    <source>
        <dbReference type="Proteomes" id="UP000295150"/>
    </source>
</evidence>
<accession>A0A4R6HUM3</accession>
<reference evidence="6 7" key="1">
    <citation type="submission" date="2019-03" db="EMBL/GenBank/DDBJ databases">
        <title>Freshwater and sediment microbial communities from various areas in North America, analyzing microbe dynamics in response to fracking.</title>
        <authorList>
            <person name="Lamendella R."/>
        </authorList>
    </citation>
    <scope>NUCLEOTIDE SEQUENCE [LARGE SCALE GENOMIC DNA]</scope>
    <source>
        <strain evidence="6 7">1_TX</strain>
    </source>
</reference>
<comment type="caution">
    <text evidence="6">The sequence shown here is derived from an EMBL/GenBank/DDBJ whole genome shotgun (WGS) entry which is preliminary data.</text>
</comment>
<keyword evidence="4" id="KW-0804">Transcription</keyword>
<keyword evidence="3" id="KW-0238">DNA-binding</keyword>
<dbReference type="Pfam" id="PF00126">
    <property type="entry name" value="HTH_1"/>
    <property type="match status" value="1"/>
</dbReference>
<evidence type="ECO:0000256" key="2">
    <source>
        <dbReference type="ARBA" id="ARBA00023015"/>
    </source>
</evidence>
<dbReference type="GO" id="GO:0006351">
    <property type="term" value="P:DNA-templated transcription"/>
    <property type="evidence" value="ECO:0007669"/>
    <property type="project" value="TreeGrafter"/>
</dbReference>
<dbReference type="InterPro" id="IPR036388">
    <property type="entry name" value="WH-like_DNA-bd_sf"/>
</dbReference>
<evidence type="ECO:0000256" key="3">
    <source>
        <dbReference type="ARBA" id="ARBA00023125"/>
    </source>
</evidence>
<sequence length="305" mass="34714">MKQPPPLYALRAFEMAARLGSFTRAADHLCLSQSAVSHHVKNLENHLECKLFQRNGKILSLTERGEQLSSDLRDAFMLIEKACYKNLGEASGIKIKTPTSLTARWLLSITHSYNKKSSRNPIQISSHWMEPDEVDFHSEPFDGAILLSNGDFPDHVVSTKLFDEWLVPICSSDFLDVHAESFTSVQHLPLLHPSLDKRDWKKWLYKTGYKNNFNVEEGMKFDTLDQGITAAYQGLGISIADLSMIKNDLESHRLHIPFPYAVHSGMGYFFVRPKHSARQELLEDFVSFLSQHSPNHDVPGLTYIK</sequence>
<comment type="similarity">
    <text evidence="1">Belongs to the LysR transcriptional regulatory family.</text>
</comment>
<dbReference type="FunFam" id="1.10.10.10:FF:000001">
    <property type="entry name" value="LysR family transcriptional regulator"/>
    <property type="match status" value="1"/>
</dbReference>